<sequence>MTDTQAHREQVHERVLSWYAAHGRDLPWRRPEATPWGIYVSEIMAQQTPIARILGPWLTWLKRWPNPAALAADPPAEAIRAWDRLGYPRRALNLHAAATAMVRDHDGEVPADLDQLRALPGVGEYTAAAVGSFAFGIPAPVVDTNVRRVLARIALGEAQAAPSLTKAERDLAAAWMPADPDDANRWNVASMELGALVCTARTPGCGVCPVADLCVWRVAGSPAYDGPRRPHQGYAGTDREVRGAIMAIVREADAAVPAAAFTDVAAADRIERAVAGLVADGLLRLSEQGYDLPR</sequence>
<dbReference type="PANTHER" id="PTHR42944:SF1">
    <property type="entry name" value="ADENINE DNA GLYCOSYLASE"/>
    <property type="match status" value="1"/>
</dbReference>
<dbReference type="InterPro" id="IPR000445">
    <property type="entry name" value="HhH_motif"/>
</dbReference>
<protein>
    <recommendedName>
        <fullName evidence="5">Adenine DNA glycosylase</fullName>
        <ecNumber evidence="4">3.2.2.31</ecNumber>
    </recommendedName>
</protein>
<keyword evidence="13" id="KW-0326">Glycosidase</keyword>
<dbReference type="CDD" id="cd00056">
    <property type="entry name" value="ENDO3c"/>
    <property type="match status" value="1"/>
</dbReference>
<dbReference type="PROSITE" id="PS01155">
    <property type="entry name" value="ENDONUCLEASE_III_2"/>
    <property type="match status" value="1"/>
</dbReference>
<dbReference type="InterPro" id="IPR023170">
    <property type="entry name" value="HhH_base_excis_C"/>
</dbReference>
<evidence type="ECO:0000256" key="13">
    <source>
        <dbReference type="ARBA" id="ARBA00023295"/>
    </source>
</evidence>
<dbReference type="SMART" id="SM00525">
    <property type="entry name" value="FES"/>
    <property type="match status" value="1"/>
</dbReference>
<name>A0A077M9M7_9MICO</name>
<comment type="cofactor">
    <cofactor evidence="2">
        <name>[4Fe-4S] cluster</name>
        <dbReference type="ChEBI" id="CHEBI:49883"/>
    </cofactor>
</comment>
<dbReference type="GO" id="GO:0006284">
    <property type="term" value="P:base-excision repair"/>
    <property type="evidence" value="ECO:0007669"/>
    <property type="project" value="InterPro"/>
</dbReference>
<keyword evidence="16" id="KW-1185">Reference proteome</keyword>
<dbReference type="InterPro" id="IPR004036">
    <property type="entry name" value="Endonuclease-III-like_CS2"/>
</dbReference>
<dbReference type="SUPFAM" id="SSF48150">
    <property type="entry name" value="DNA-glycosylase"/>
    <property type="match status" value="1"/>
</dbReference>
<dbReference type="InterPro" id="IPR003651">
    <property type="entry name" value="Endonuclease3_FeS-loop_motif"/>
</dbReference>
<dbReference type="Pfam" id="PF10576">
    <property type="entry name" value="EndIII_4Fe-2S"/>
    <property type="match status" value="1"/>
</dbReference>
<dbReference type="Gene3D" id="1.10.340.30">
    <property type="entry name" value="Hypothetical protein, domain 2"/>
    <property type="match status" value="1"/>
</dbReference>
<dbReference type="Pfam" id="PF00730">
    <property type="entry name" value="HhH-GPD"/>
    <property type="match status" value="1"/>
</dbReference>
<comment type="similarity">
    <text evidence="3">Belongs to the Nth/MutY family.</text>
</comment>
<dbReference type="Proteomes" id="UP000035720">
    <property type="component" value="Unassembled WGS sequence"/>
</dbReference>
<evidence type="ECO:0000256" key="12">
    <source>
        <dbReference type="ARBA" id="ARBA00023204"/>
    </source>
</evidence>
<dbReference type="RefSeq" id="WP_048546484.1">
    <property type="nucleotide sequence ID" value="NZ_HF571038.1"/>
</dbReference>
<evidence type="ECO:0000256" key="3">
    <source>
        <dbReference type="ARBA" id="ARBA00008343"/>
    </source>
</evidence>
<dbReference type="InterPro" id="IPR003265">
    <property type="entry name" value="HhH-GPD_domain"/>
</dbReference>
<dbReference type="EMBL" id="CAJC01000169">
    <property type="protein sequence ID" value="CCI54056.1"/>
    <property type="molecule type" value="Genomic_DNA"/>
</dbReference>
<dbReference type="GO" id="GO:0051539">
    <property type="term" value="F:4 iron, 4 sulfur cluster binding"/>
    <property type="evidence" value="ECO:0007669"/>
    <property type="project" value="UniProtKB-KW"/>
</dbReference>
<reference evidence="15 16" key="1">
    <citation type="journal article" date="2013" name="ISME J.">
        <title>A metabolic model for members of the genus Tetrasphaera involved in enhanced biological phosphorus removal.</title>
        <authorList>
            <person name="Kristiansen R."/>
            <person name="Nguyen H.T.T."/>
            <person name="Saunders A.M."/>
            <person name="Nielsen J.L."/>
            <person name="Wimmer R."/>
            <person name="Le V.Q."/>
            <person name="McIlroy S.J."/>
            <person name="Petrovski S."/>
            <person name="Seviour R.J."/>
            <person name="Calteau A."/>
            <person name="Nielsen K.L."/>
            <person name="Nielsen P.H."/>
        </authorList>
    </citation>
    <scope>NUCLEOTIDE SEQUENCE [LARGE SCALE GENOMIC DNA]</scope>
    <source>
        <strain evidence="15 16">Ben 74</strain>
    </source>
</reference>
<dbReference type="GO" id="GO:0000701">
    <property type="term" value="F:purine-specific mismatch base pair DNA N-glycosylase activity"/>
    <property type="evidence" value="ECO:0007669"/>
    <property type="project" value="UniProtKB-EC"/>
</dbReference>
<dbReference type="GO" id="GO:0046872">
    <property type="term" value="F:metal ion binding"/>
    <property type="evidence" value="ECO:0007669"/>
    <property type="project" value="UniProtKB-KW"/>
</dbReference>
<evidence type="ECO:0000259" key="14">
    <source>
        <dbReference type="SMART" id="SM00478"/>
    </source>
</evidence>
<dbReference type="GO" id="GO:0006298">
    <property type="term" value="P:mismatch repair"/>
    <property type="evidence" value="ECO:0007669"/>
    <property type="project" value="TreeGrafter"/>
</dbReference>
<evidence type="ECO:0000256" key="1">
    <source>
        <dbReference type="ARBA" id="ARBA00000843"/>
    </source>
</evidence>
<comment type="caution">
    <text evidence="15">The sequence shown here is derived from an EMBL/GenBank/DDBJ whole genome shotgun (WGS) entry which is preliminary data.</text>
</comment>
<evidence type="ECO:0000256" key="8">
    <source>
        <dbReference type="ARBA" id="ARBA00022763"/>
    </source>
</evidence>
<dbReference type="GO" id="GO:0034039">
    <property type="term" value="F:8-oxo-7,8-dihydroguanine DNA N-glycosylase activity"/>
    <property type="evidence" value="ECO:0007669"/>
    <property type="project" value="TreeGrafter"/>
</dbReference>
<dbReference type="PANTHER" id="PTHR42944">
    <property type="entry name" value="ADENINE DNA GLYCOSYLASE"/>
    <property type="match status" value="1"/>
</dbReference>
<dbReference type="Pfam" id="PF00633">
    <property type="entry name" value="HHH"/>
    <property type="match status" value="1"/>
</dbReference>
<dbReference type="InterPro" id="IPR044298">
    <property type="entry name" value="MIG/MutY"/>
</dbReference>
<keyword evidence="9" id="KW-0378">Hydrolase</keyword>
<keyword evidence="12" id="KW-0234">DNA repair</keyword>
<evidence type="ECO:0000256" key="11">
    <source>
        <dbReference type="ARBA" id="ARBA00023014"/>
    </source>
</evidence>
<keyword evidence="11" id="KW-0411">Iron-sulfur</keyword>
<dbReference type="STRING" id="1193518.BN13_570006"/>
<feature type="domain" description="HhH-GPD" evidence="14">
    <location>
        <begin position="44"/>
        <end position="196"/>
    </location>
</feature>
<dbReference type="GO" id="GO:0035485">
    <property type="term" value="F:adenine/guanine mispair binding"/>
    <property type="evidence" value="ECO:0007669"/>
    <property type="project" value="TreeGrafter"/>
</dbReference>
<evidence type="ECO:0000256" key="9">
    <source>
        <dbReference type="ARBA" id="ARBA00022801"/>
    </source>
</evidence>
<evidence type="ECO:0000313" key="15">
    <source>
        <dbReference type="EMBL" id="CCI54056.1"/>
    </source>
</evidence>
<evidence type="ECO:0000256" key="6">
    <source>
        <dbReference type="ARBA" id="ARBA00022485"/>
    </source>
</evidence>
<keyword evidence="7" id="KW-0479">Metal-binding</keyword>
<evidence type="ECO:0000256" key="2">
    <source>
        <dbReference type="ARBA" id="ARBA00001966"/>
    </source>
</evidence>
<accession>A0A077M9M7</accession>
<keyword evidence="10" id="KW-0408">Iron</keyword>
<comment type="catalytic activity">
    <reaction evidence="1">
        <text>Hydrolyzes free adenine bases from 7,8-dihydro-8-oxoguanine:adenine mismatched double-stranded DNA, leaving an apurinic site.</text>
        <dbReference type="EC" id="3.2.2.31"/>
    </reaction>
</comment>
<dbReference type="GO" id="GO:0032357">
    <property type="term" value="F:oxidized purine DNA binding"/>
    <property type="evidence" value="ECO:0007669"/>
    <property type="project" value="TreeGrafter"/>
</dbReference>
<dbReference type="Gene3D" id="1.10.1670.10">
    <property type="entry name" value="Helix-hairpin-Helix base-excision DNA repair enzymes (C-terminal)"/>
    <property type="match status" value="1"/>
</dbReference>
<keyword evidence="8" id="KW-0227">DNA damage</keyword>
<dbReference type="FunFam" id="1.10.340.30:FF:000003">
    <property type="entry name" value="A/G-specific adenine glycosylase"/>
    <property type="match status" value="1"/>
</dbReference>
<dbReference type="OrthoDB" id="9802365at2"/>
<gene>
    <name evidence="15" type="ORF">BN13_570006</name>
</gene>
<evidence type="ECO:0000256" key="10">
    <source>
        <dbReference type="ARBA" id="ARBA00023004"/>
    </source>
</evidence>
<dbReference type="SMART" id="SM00478">
    <property type="entry name" value="ENDO3c"/>
    <property type="match status" value="1"/>
</dbReference>
<dbReference type="AlphaFoldDB" id="A0A077M9M7"/>
<keyword evidence="6" id="KW-0004">4Fe-4S</keyword>
<dbReference type="InterPro" id="IPR011257">
    <property type="entry name" value="DNA_glycosylase"/>
</dbReference>
<dbReference type="EC" id="3.2.2.31" evidence="4"/>
<evidence type="ECO:0000256" key="7">
    <source>
        <dbReference type="ARBA" id="ARBA00022723"/>
    </source>
</evidence>
<evidence type="ECO:0000256" key="4">
    <source>
        <dbReference type="ARBA" id="ARBA00012045"/>
    </source>
</evidence>
<evidence type="ECO:0000313" key="16">
    <source>
        <dbReference type="Proteomes" id="UP000035720"/>
    </source>
</evidence>
<organism evidence="15 16">
    <name type="scientific">Nostocoides jenkinsii Ben 74</name>
    <dbReference type="NCBI Taxonomy" id="1193518"/>
    <lineage>
        <taxon>Bacteria</taxon>
        <taxon>Bacillati</taxon>
        <taxon>Actinomycetota</taxon>
        <taxon>Actinomycetes</taxon>
        <taxon>Micrococcales</taxon>
        <taxon>Intrasporangiaceae</taxon>
        <taxon>Nostocoides</taxon>
    </lineage>
</organism>
<evidence type="ECO:0000256" key="5">
    <source>
        <dbReference type="ARBA" id="ARBA00022023"/>
    </source>
</evidence>
<proteinExistence type="inferred from homology"/>